<organism evidence="3 4">
    <name type="scientific">Diutina rugosa</name>
    <name type="common">Yeast</name>
    <name type="synonym">Candida rugosa</name>
    <dbReference type="NCBI Taxonomy" id="5481"/>
    <lineage>
        <taxon>Eukaryota</taxon>
        <taxon>Fungi</taxon>
        <taxon>Dikarya</taxon>
        <taxon>Ascomycota</taxon>
        <taxon>Saccharomycotina</taxon>
        <taxon>Pichiomycetes</taxon>
        <taxon>Debaryomycetaceae</taxon>
        <taxon>Diutina</taxon>
    </lineage>
</organism>
<dbReference type="InterPro" id="IPR038988">
    <property type="entry name" value="Sas4"/>
</dbReference>
<protein>
    <recommendedName>
        <fullName evidence="2">Something about silencing protein 4 domain-containing protein</fullName>
    </recommendedName>
</protein>
<sequence>MSERRLRSKDERTGSARVLDFEAQNPWIYKNKPIKISRGSTVANPYRYPIEESSATAPAPRPQTITPAKLEPPEVTYDPLTDGNYEKFHRKMMLFEKVRNNEDRSRMLNEFSILEEQLTQLLREDWGRHIHDIVYIHNRSDANEVAFKRDLAIREVMRLLGKFSHWKHRMSRVTSEVKTGEGWPGSFIHDDNYQRSRDEIRSLQTRRWAEEFGSRFRLVLDRNHTVIIDPVKPPVIVNRADQVVGPTKRRFHEFSWTPSPAPVATPKTKRVKIHTPSRSVRKKTTVASTQLVLTNGTTPLAILSRPATYFVTLPVCSPIPIKELASPITGWDSLKVYASSFSLPPAVNQWRLQHHNDGKKSILRRNRLVKK</sequence>
<dbReference type="OMA" id="LQKHENW"/>
<feature type="region of interest" description="Disordered" evidence="1">
    <location>
        <begin position="53"/>
        <end position="72"/>
    </location>
</feature>
<comment type="caution">
    <text evidence="3">The sequence shown here is derived from an EMBL/GenBank/DDBJ whole genome shotgun (WGS) entry which is preliminary data.</text>
</comment>
<dbReference type="GeneID" id="54779497"/>
<evidence type="ECO:0000313" key="3">
    <source>
        <dbReference type="EMBL" id="KAA8907160.1"/>
    </source>
</evidence>
<evidence type="ECO:0000256" key="1">
    <source>
        <dbReference type="SAM" id="MobiDB-lite"/>
    </source>
</evidence>
<dbReference type="RefSeq" id="XP_034014511.1">
    <property type="nucleotide sequence ID" value="XM_034159137.1"/>
</dbReference>
<dbReference type="VEuPathDB" id="FungiDB:DIURU_000844"/>
<dbReference type="AlphaFoldDB" id="A0A642UWQ6"/>
<accession>A0A642UWQ6</accession>
<evidence type="ECO:0000313" key="4">
    <source>
        <dbReference type="Proteomes" id="UP000449547"/>
    </source>
</evidence>
<feature type="domain" description="Something about silencing protein 4" evidence="2">
    <location>
        <begin position="78"/>
        <end position="174"/>
    </location>
</feature>
<keyword evidence="4" id="KW-1185">Reference proteome</keyword>
<dbReference type="Pfam" id="PF15460">
    <property type="entry name" value="SAS4"/>
    <property type="match status" value="1"/>
</dbReference>
<name>A0A642UWQ6_DIURU</name>
<dbReference type="Proteomes" id="UP000449547">
    <property type="component" value="Unassembled WGS sequence"/>
</dbReference>
<dbReference type="EMBL" id="SWFT01000027">
    <property type="protein sequence ID" value="KAA8907160.1"/>
    <property type="molecule type" value="Genomic_DNA"/>
</dbReference>
<dbReference type="InterPro" id="IPR029184">
    <property type="entry name" value="Sas4_dom"/>
</dbReference>
<dbReference type="PANTHER" id="PTHR38422:SF1">
    <property type="entry name" value="SOMETHING ABOUT SILENCING PROTEIN 4"/>
    <property type="match status" value="1"/>
</dbReference>
<evidence type="ECO:0000259" key="2">
    <source>
        <dbReference type="Pfam" id="PF15460"/>
    </source>
</evidence>
<gene>
    <name evidence="3" type="ORF">DIURU_000844</name>
</gene>
<dbReference type="GO" id="GO:0033255">
    <property type="term" value="C:SAS acetyltransferase complex"/>
    <property type="evidence" value="ECO:0007669"/>
    <property type="project" value="InterPro"/>
</dbReference>
<dbReference type="PANTHER" id="PTHR38422">
    <property type="entry name" value="SOMETHING ABOUT SILENCING PROTEIN 4"/>
    <property type="match status" value="1"/>
</dbReference>
<reference evidence="3 4" key="1">
    <citation type="submission" date="2019-07" db="EMBL/GenBank/DDBJ databases">
        <title>Genome assembly of two rare yeast pathogens: Diutina rugosa and Trichomonascus ciferrii.</title>
        <authorList>
            <person name="Mixao V."/>
            <person name="Saus E."/>
            <person name="Hansen A."/>
            <person name="Lass-Flor C."/>
            <person name="Gabaldon T."/>
        </authorList>
    </citation>
    <scope>NUCLEOTIDE SEQUENCE [LARGE SCALE GENOMIC DNA]</scope>
    <source>
        <strain evidence="3 4">CBS 613</strain>
    </source>
</reference>
<proteinExistence type="predicted"/>
<dbReference type="OrthoDB" id="1938992at2759"/>
<dbReference type="GO" id="GO:0004402">
    <property type="term" value="F:histone acetyltransferase activity"/>
    <property type="evidence" value="ECO:0007669"/>
    <property type="project" value="TreeGrafter"/>
</dbReference>